<gene>
    <name evidence="2" type="ORF">AVDCRST_MAG02-2345</name>
</gene>
<dbReference type="EMBL" id="CADCVH010000053">
    <property type="protein sequence ID" value="CAA9456460.1"/>
    <property type="molecule type" value="Genomic_DNA"/>
</dbReference>
<organism evidence="2">
    <name type="scientific">uncultured Rubrobacteraceae bacterium</name>
    <dbReference type="NCBI Taxonomy" id="349277"/>
    <lineage>
        <taxon>Bacteria</taxon>
        <taxon>Bacillati</taxon>
        <taxon>Actinomycetota</taxon>
        <taxon>Rubrobacteria</taxon>
        <taxon>Rubrobacterales</taxon>
        <taxon>Rubrobacteraceae</taxon>
        <taxon>environmental samples</taxon>
    </lineage>
</organism>
<feature type="non-terminal residue" evidence="2">
    <location>
        <position position="1"/>
    </location>
</feature>
<dbReference type="AlphaFoldDB" id="A0A6J4QVU4"/>
<name>A0A6J4QVU4_9ACTN</name>
<proteinExistence type="predicted"/>
<feature type="compositionally biased region" description="Low complexity" evidence="1">
    <location>
        <begin position="21"/>
        <end position="38"/>
    </location>
</feature>
<feature type="non-terminal residue" evidence="2">
    <location>
        <position position="207"/>
    </location>
</feature>
<feature type="compositionally biased region" description="Gly residues" evidence="1">
    <location>
        <begin position="111"/>
        <end position="121"/>
    </location>
</feature>
<evidence type="ECO:0000313" key="2">
    <source>
        <dbReference type="EMBL" id="CAA9456460.1"/>
    </source>
</evidence>
<feature type="region of interest" description="Disordered" evidence="1">
    <location>
        <begin position="1"/>
        <end position="207"/>
    </location>
</feature>
<feature type="compositionally biased region" description="Low complexity" evidence="1">
    <location>
        <begin position="188"/>
        <end position="207"/>
    </location>
</feature>
<accession>A0A6J4QVU4</accession>
<sequence>VRVDHERQDPAERELQRRRGGPQAARALRALDAEAPADGGRGLADLAPGRGGPPGHGRPRRGGRRGRVRRRHRRLHGGHPGAARPRSPPPLLRGGRLPGRGRRPPAPRRAPGGGPRLGGEGRWAPPSTRQRGGRRGLQPPVLDPAGPRAAEPSRRRPRGPCPRRGLSRAPVLEDGPAGAGAAVPEDPAPLLAPERAARLPLRLRGVV</sequence>
<evidence type="ECO:0000256" key="1">
    <source>
        <dbReference type="SAM" id="MobiDB-lite"/>
    </source>
</evidence>
<protein>
    <submittedName>
        <fullName evidence="2">Uncharacterized protein</fullName>
    </submittedName>
</protein>
<reference evidence="2" key="1">
    <citation type="submission" date="2020-02" db="EMBL/GenBank/DDBJ databases">
        <authorList>
            <person name="Meier V. D."/>
        </authorList>
    </citation>
    <scope>NUCLEOTIDE SEQUENCE</scope>
    <source>
        <strain evidence="2">AVDCRST_MAG02</strain>
    </source>
</reference>
<feature type="compositionally biased region" description="Basic residues" evidence="1">
    <location>
        <begin position="57"/>
        <end position="77"/>
    </location>
</feature>
<feature type="compositionally biased region" description="Basic and acidic residues" evidence="1">
    <location>
        <begin position="1"/>
        <end position="17"/>
    </location>
</feature>